<protein>
    <submittedName>
        <fullName evidence="1">Uncharacterized protein</fullName>
    </submittedName>
</protein>
<proteinExistence type="predicted"/>
<name>A0ABW1LBR6_9BACL</name>
<dbReference type="RefSeq" id="WP_377735523.1">
    <property type="nucleotide sequence ID" value="NZ_JBHSRI010000025.1"/>
</dbReference>
<evidence type="ECO:0000313" key="1">
    <source>
        <dbReference type="EMBL" id="MFC6040913.1"/>
    </source>
</evidence>
<comment type="caution">
    <text evidence="1">The sequence shown here is derived from an EMBL/GenBank/DDBJ whole genome shotgun (WGS) entry which is preliminary data.</text>
</comment>
<evidence type="ECO:0000313" key="2">
    <source>
        <dbReference type="Proteomes" id="UP001596170"/>
    </source>
</evidence>
<sequence>MTFSDVDGDFSDVNPGFSDVIFFFSDVNPKSQTEHRLSLTQ</sequence>
<dbReference type="EMBL" id="JBHSRI010000025">
    <property type="protein sequence ID" value="MFC6040913.1"/>
    <property type="molecule type" value="Genomic_DNA"/>
</dbReference>
<accession>A0ABW1LBR6</accession>
<gene>
    <name evidence="1" type="ORF">ACFPYN_15910</name>
</gene>
<keyword evidence="2" id="KW-1185">Reference proteome</keyword>
<reference evidence="2" key="1">
    <citation type="journal article" date="2019" name="Int. J. Syst. Evol. Microbiol.">
        <title>The Global Catalogue of Microorganisms (GCM) 10K type strain sequencing project: providing services to taxonomists for standard genome sequencing and annotation.</title>
        <authorList>
            <consortium name="The Broad Institute Genomics Platform"/>
            <consortium name="The Broad Institute Genome Sequencing Center for Infectious Disease"/>
            <person name="Wu L."/>
            <person name="Ma J."/>
        </authorList>
    </citation>
    <scope>NUCLEOTIDE SEQUENCE [LARGE SCALE GENOMIC DNA]</scope>
    <source>
        <strain evidence="2">CCUG 54527</strain>
    </source>
</reference>
<dbReference type="Proteomes" id="UP001596170">
    <property type="component" value="Unassembled WGS sequence"/>
</dbReference>
<organism evidence="1 2">
    <name type="scientific">Paenisporosarcina macmurdoensis</name>
    <dbReference type="NCBI Taxonomy" id="212659"/>
    <lineage>
        <taxon>Bacteria</taxon>
        <taxon>Bacillati</taxon>
        <taxon>Bacillota</taxon>
        <taxon>Bacilli</taxon>
        <taxon>Bacillales</taxon>
        <taxon>Caryophanaceae</taxon>
        <taxon>Paenisporosarcina</taxon>
    </lineage>
</organism>